<protein>
    <submittedName>
        <fullName evidence="2">Uncharacterized protein</fullName>
    </submittedName>
</protein>
<feature type="compositionally biased region" description="Low complexity" evidence="1">
    <location>
        <begin position="32"/>
        <end position="42"/>
    </location>
</feature>
<sequence>MAKVSNDAGGITVGREPAASPGARGGGPRRPYPAGARRPSPSWAVSLGTEEDQVSLRQ</sequence>
<proteinExistence type="predicted"/>
<feature type="region of interest" description="Disordered" evidence="1">
    <location>
        <begin position="1"/>
        <end position="58"/>
    </location>
</feature>
<gene>
    <name evidence="2" type="ORF">AVDCRST_MAG73-282</name>
</gene>
<evidence type="ECO:0000313" key="2">
    <source>
        <dbReference type="EMBL" id="CAA9522955.1"/>
    </source>
</evidence>
<dbReference type="EMBL" id="CADCWE010000018">
    <property type="protein sequence ID" value="CAA9522955.1"/>
    <property type="molecule type" value="Genomic_DNA"/>
</dbReference>
<evidence type="ECO:0000256" key="1">
    <source>
        <dbReference type="SAM" id="MobiDB-lite"/>
    </source>
</evidence>
<reference evidence="2" key="1">
    <citation type="submission" date="2020-02" db="EMBL/GenBank/DDBJ databases">
        <authorList>
            <person name="Meier V. D."/>
        </authorList>
    </citation>
    <scope>NUCLEOTIDE SEQUENCE</scope>
    <source>
        <strain evidence="2">AVDCRST_MAG73</strain>
    </source>
</reference>
<organism evidence="2">
    <name type="scientific">uncultured Thermomicrobiales bacterium</name>
    <dbReference type="NCBI Taxonomy" id="1645740"/>
    <lineage>
        <taxon>Bacteria</taxon>
        <taxon>Pseudomonadati</taxon>
        <taxon>Thermomicrobiota</taxon>
        <taxon>Thermomicrobia</taxon>
        <taxon>Thermomicrobiales</taxon>
        <taxon>environmental samples</taxon>
    </lineage>
</organism>
<accession>A0A6J4THV6</accession>
<feature type="compositionally biased region" description="Acidic residues" evidence="1">
    <location>
        <begin position="49"/>
        <end position="58"/>
    </location>
</feature>
<dbReference type="AlphaFoldDB" id="A0A6J4THV6"/>
<name>A0A6J4THV6_9BACT</name>